<dbReference type="Proteomes" id="UP000297245">
    <property type="component" value="Unassembled WGS sequence"/>
</dbReference>
<feature type="transmembrane region" description="Helical" evidence="6">
    <location>
        <begin position="455"/>
        <end position="474"/>
    </location>
</feature>
<feature type="transmembrane region" description="Helical" evidence="6">
    <location>
        <begin position="147"/>
        <end position="171"/>
    </location>
</feature>
<proteinExistence type="predicted"/>
<comment type="subcellular location">
    <subcellularLocation>
        <location evidence="1">Membrane</location>
        <topology evidence="1">Multi-pass membrane protein</topology>
    </subcellularLocation>
</comment>
<gene>
    <name evidence="8" type="ORF">K435DRAFT_783098</name>
</gene>
<evidence type="ECO:0000256" key="3">
    <source>
        <dbReference type="ARBA" id="ARBA00022692"/>
    </source>
</evidence>
<keyword evidence="5 6" id="KW-0472">Membrane</keyword>
<evidence type="ECO:0000256" key="5">
    <source>
        <dbReference type="ARBA" id="ARBA00023136"/>
    </source>
</evidence>
<feature type="transmembrane region" description="Helical" evidence="6">
    <location>
        <begin position="245"/>
        <end position="264"/>
    </location>
</feature>
<name>A0A4S8LAU6_DENBC</name>
<feature type="transmembrane region" description="Helical" evidence="6">
    <location>
        <begin position="409"/>
        <end position="435"/>
    </location>
</feature>
<feature type="transmembrane region" description="Helical" evidence="6">
    <location>
        <begin position="321"/>
        <end position="338"/>
    </location>
</feature>
<feature type="transmembrane region" description="Helical" evidence="6">
    <location>
        <begin position="375"/>
        <end position="397"/>
    </location>
</feature>
<reference evidence="8 9" key="1">
    <citation type="journal article" date="2019" name="Nat. Ecol. Evol.">
        <title>Megaphylogeny resolves global patterns of mushroom evolution.</title>
        <authorList>
            <person name="Varga T."/>
            <person name="Krizsan K."/>
            <person name="Foldi C."/>
            <person name="Dima B."/>
            <person name="Sanchez-Garcia M."/>
            <person name="Sanchez-Ramirez S."/>
            <person name="Szollosi G.J."/>
            <person name="Szarkandi J.G."/>
            <person name="Papp V."/>
            <person name="Albert L."/>
            <person name="Andreopoulos W."/>
            <person name="Angelini C."/>
            <person name="Antonin V."/>
            <person name="Barry K.W."/>
            <person name="Bougher N.L."/>
            <person name="Buchanan P."/>
            <person name="Buyck B."/>
            <person name="Bense V."/>
            <person name="Catcheside P."/>
            <person name="Chovatia M."/>
            <person name="Cooper J."/>
            <person name="Damon W."/>
            <person name="Desjardin D."/>
            <person name="Finy P."/>
            <person name="Geml J."/>
            <person name="Haridas S."/>
            <person name="Hughes K."/>
            <person name="Justo A."/>
            <person name="Karasinski D."/>
            <person name="Kautmanova I."/>
            <person name="Kiss B."/>
            <person name="Kocsube S."/>
            <person name="Kotiranta H."/>
            <person name="LaButti K.M."/>
            <person name="Lechner B.E."/>
            <person name="Liimatainen K."/>
            <person name="Lipzen A."/>
            <person name="Lukacs Z."/>
            <person name="Mihaltcheva S."/>
            <person name="Morgado L.N."/>
            <person name="Niskanen T."/>
            <person name="Noordeloos M.E."/>
            <person name="Ohm R.A."/>
            <person name="Ortiz-Santana B."/>
            <person name="Ovrebo C."/>
            <person name="Racz N."/>
            <person name="Riley R."/>
            <person name="Savchenko A."/>
            <person name="Shiryaev A."/>
            <person name="Soop K."/>
            <person name="Spirin V."/>
            <person name="Szebenyi C."/>
            <person name="Tomsovsky M."/>
            <person name="Tulloss R.E."/>
            <person name="Uehling J."/>
            <person name="Grigoriev I.V."/>
            <person name="Vagvolgyi C."/>
            <person name="Papp T."/>
            <person name="Martin F.M."/>
            <person name="Miettinen O."/>
            <person name="Hibbett D.S."/>
            <person name="Nagy L.G."/>
        </authorList>
    </citation>
    <scope>NUCLEOTIDE SEQUENCE [LARGE SCALE GENOMIC DNA]</scope>
    <source>
        <strain evidence="8 9">CBS 962.96</strain>
    </source>
</reference>
<evidence type="ECO:0000259" key="7">
    <source>
        <dbReference type="PROSITE" id="PS50850"/>
    </source>
</evidence>
<keyword evidence="3 6" id="KW-0812">Transmembrane</keyword>
<dbReference type="Gene3D" id="1.20.1250.20">
    <property type="entry name" value="MFS general substrate transporter like domains"/>
    <property type="match status" value="2"/>
</dbReference>
<dbReference type="PANTHER" id="PTHR42718">
    <property type="entry name" value="MAJOR FACILITATOR SUPERFAMILY MULTIDRUG TRANSPORTER MFSC"/>
    <property type="match status" value="1"/>
</dbReference>
<evidence type="ECO:0000313" key="8">
    <source>
        <dbReference type="EMBL" id="THU85952.1"/>
    </source>
</evidence>
<evidence type="ECO:0000256" key="1">
    <source>
        <dbReference type="ARBA" id="ARBA00004141"/>
    </source>
</evidence>
<dbReference type="PANTHER" id="PTHR42718:SF9">
    <property type="entry name" value="MAJOR FACILITATOR SUPERFAMILY MULTIDRUG TRANSPORTER MFSC"/>
    <property type="match status" value="1"/>
</dbReference>
<dbReference type="PROSITE" id="PS50850">
    <property type="entry name" value="MFS"/>
    <property type="match status" value="1"/>
</dbReference>
<dbReference type="GO" id="GO:0016020">
    <property type="term" value="C:membrane"/>
    <property type="evidence" value="ECO:0007669"/>
    <property type="project" value="UniProtKB-SubCell"/>
</dbReference>
<feature type="transmembrane region" description="Helical" evidence="6">
    <location>
        <begin position="350"/>
        <end position="369"/>
    </location>
</feature>
<feature type="transmembrane region" description="Helical" evidence="6">
    <location>
        <begin position="21"/>
        <end position="44"/>
    </location>
</feature>
<dbReference type="PRINTS" id="PR01035">
    <property type="entry name" value="TCRTETA"/>
</dbReference>
<accession>A0A4S8LAU6</accession>
<feature type="transmembrane region" description="Helical" evidence="6">
    <location>
        <begin position="112"/>
        <end position="135"/>
    </location>
</feature>
<feature type="transmembrane region" description="Helical" evidence="6">
    <location>
        <begin position="218"/>
        <end position="239"/>
    </location>
</feature>
<dbReference type="EMBL" id="ML179521">
    <property type="protein sequence ID" value="THU85952.1"/>
    <property type="molecule type" value="Genomic_DNA"/>
</dbReference>
<dbReference type="OrthoDB" id="440755at2759"/>
<feature type="transmembrane region" description="Helical" evidence="6">
    <location>
        <begin position="56"/>
        <end position="75"/>
    </location>
</feature>
<evidence type="ECO:0000256" key="2">
    <source>
        <dbReference type="ARBA" id="ARBA00022448"/>
    </source>
</evidence>
<dbReference type="GO" id="GO:0022857">
    <property type="term" value="F:transmembrane transporter activity"/>
    <property type="evidence" value="ECO:0007669"/>
    <property type="project" value="InterPro"/>
</dbReference>
<feature type="transmembrane region" description="Helical" evidence="6">
    <location>
        <begin position="285"/>
        <end position="309"/>
    </location>
</feature>
<sequence length="503" mass="53916">MEASTQDANGLAGLSSARKSLLLAVFCFAQFLDTFNNSSLFSAIPRISDSLDITNANSVWLLSAYQLTFAAFLLSSGRLSDVYNANYVFISGASIMGLSALGGGFVRSQVPLIVIRALMGIGAALTVPSALQLVVTMYPDPSQQGKAITIFVGTSALGNVIGLFIGAIIVAFASWPWVFYVIAITGITIAVLSWILVPKAQVSEEPSRQNKFKRLDPIGVGILSIALILFVFAVTSGSITGWGSARVIANLIIAIVLIIAFFVWEASIPEEFAAVPPRMWRYQNLGILIATALLPFLWFGIVMMLYSWLWQEVYGWSAVNTAIRFLPINVTGLLALVVSDVGQKNFRLKWVILAGMFIAMVGTVLLPFADSQSRYWGFVFPGFVLGTTGVTITFTTANITVFKVTPPTVAGVVGALFNCCLNLGCATGSAIITSIQTSVEIHHGGPTSYDGRAAGFWFLFAFVTLLAVCVAIFMENTVPPVKKDIANELEARPPVAAKESKSG</sequence>
<dbReference type="AlphaFoldDB" id="A0A4S8LAU6"/>
<keyword evidence="4 6" id="KW-1133">Transmembrane helix</keyword>
<organism evidence="8 9">
    <name type="scientific">Dendrothele bispora (strain CBS 962.96)</name>
    <dbReference type="NCBI Taxonomy" id="1314807"/>
    <lineage>
        <taxon>Eukaryota</taxon>
        <taxon>Fungi</taxon>
        <taxon>Dikarya</taxon>
        <taxon>Basidiomycota</taxon>
        <taxon>Agaricomycotina</taxon>
        <taxon>Agaricomycetes</taxon>
        <taxon>Agaricomycetidae</taxon>
        <taxon>Agaricales</taxon>
        <taxon>Agaricales incertae sedis</taxon>
        <taxon>Dendrothele</taxon>
    </lineage>
</organism>
<evidence type="ECO:0000256" key="4">
    <source>
        <dbReference type="ARBA" id="ARBA00022989"/>
    </source>
</evidence>
<protein>
    <submittedName>
        <fullName evidence="8">MFS general substrate transporter</fullName>
    </submittedName>
</protein>
<feature type="transmembrane region" description="Helical" evidence="6">
    <location>
        <begin position="177"/>
        <end position="197"/>
    </location>
</feature>
<evidence type="ECO:0000256" key="6">
    <source>
        <dbReference type="SAM" id="Phobius"/>
    </source>
</evidence>
<feature type="transmembrane region" description="Helical" evidence="6">
    <location>
        <begin position="87"/>
        <end position="106"/>
    </location>
</feature>
<dbReference type="SUPFAM" id="SSF103473">
    <property type="entry name" value="MFS general substrate transporter"/>
    <property type="match status" value="2"/>
</dbReference>
<dbReference type="Pfam" id="PF07690">
    <property type="entry name" value="MFS_1"/>
    <property type="match status" value="1"/>
</dbReference>
<feature type="domain" description="Major facilitator superfamily (MFS) profile" evidence="7">
    <location>
        <begin position="22"/>
        <end position="479"/>
    </location>
</feature>
<keyword evidence="2" id="KW-0813">Transport</keyword>
<keyword evidence="9" id="KW-1185">Reference proteome</keyword>
<dbReference type="InterPro" id="IPR011701">
    <property type="entry name" value="MFS"/>
</dbReference>
<dbReference type="InterPro" id="IPR001958">
    <property type="entry name" value="Tet-R_TetA/multi-R_MdtG-like"/>
</dbReference>
<evidence type="ECO:0000313" key="9">
    <source>
        <dbReference type="Proteomes" id="UP000297245"/>
    </source>
</evidence>
<dbReference type="InterPro" id="IPR036259">
    <property type="entry name" value="MFS_trans_sf"/>
</dbReference>
<dbReference type="InterPro" id="IPR020846">
    <property type="entry name" value="MFS_dom"/>
</dbReference>